<dbReference type="Gene3D" id="2.60.120.380">
    <property type="match status" value="1"/>
</dbReference>
<reference evidence="2 3" key="1">
    <citation type="journal article" date="2021" name="Elife">
        <title>Chloroplast acquisition without the gene transfer in kleptoplastic sea slugs, Plakobranchus ocellatus.</title>
        <authorList>
            <person name="Maeda T."/>
            <person name="Takahashi S."/>
            <person name="Yoshida T."/>
            <person name="Shimamura S."/>
            <person name="Takaki Y."/>
            <person name="Nagai Y."/>
            <person name="Toyoda A."/>
            <person name="Suzuki Y."/>
            <person name="Arimoto A."/>
            <person name="Ishii H."/>
            <person name="Satoh N."/>
            <person name="Nishiyama T."/>
            <person name="Hasebe M."/>
            <person name="Maruyama T."/>
            <person name="Minagawa J."/>
            <person name="Obokata J."/>
            <person name="Shigenobu S."/>
        </authorList>
    </citation>
    <scope>NUCLEOTIDE SEQUENCE [LARGE SCALE GENOMIC DNA]</scope>
</reference>
<evidence type="ECO:0000313" key="2">
    <source>
        <dbReference type="EMBL" id="GFR83454.1"/>
    </source>
</evidence>
<name>A0AAV4GDT2_9GAST</name>
<protein>
    <submittedName>
        <fullName evidence="2">Calpain-13</fullName>
    </submittedName>
</protein>
<evidence type="ECO:0000259" key="1">
    <source>
        <dbReference type="Pfam" id="PF01067"/>
    </source>
</evidence>
<evidence type="ECO:0000313" key="3">
    <source>
        <dbReference type="Proteomes" id="UP000762676"/>
    </source>
</evidence>
<dbReference type="AlphaFoldDB" id="A0AAV4GDT2"/>
<dbReference type="Proteomes" id="UP000762676">
    <property type="component" value="Unassembled WGS sequence"/>
</dbReference>
<dbReference type="InterPro" id="IPR022682">
    <property type="entry name" value="Calpain_domain_III"/>
</dbReference>
<gene>
    <name evidence="2" type="ORF">ElyMa_002391800</name>
</gene>
<proteinExistence type="predicted"/>
<dbReference type="InterPro" id="IPR036213">
    <property type="entry name" value="Calpain_III_sf"/>
</dbReference>
<dbReference type="EMBL" id="BMAT01004921">
    <property type="protein sequence ID" value="GFR83454.1"/>
    <property type="molecule type" value="Genomic_DNA"/>
</dbReference>
<feature type="domain" description="Peptidase C2 calpain large subunit" evidence="1">
    <location>
        <begin position="6"/>
        <end position="70"/>
    </location>
</feature>
<dbReference type="SUPFAM" id="SSF49758">
    <property type="entry name" value="Calpain large subunit, middle domain (domain III)"/>
    <property type="match status" value="1"/>
</dbReference>
<accession>A0AAV4GDT2</accession>
<comment type="caution">
    <text evidence="2">The sequence shown here is derived from an EMBL/GenBank/DDBJ whole genome shotgun (WGS) entry which is preliminary data.</text>
</comment>
<keyword evidence="3" id="KW-1185">Reference proteome</keyword>
<organism evidence="2 3">
    <name type="scientific">Elysia marginata</name>
    <dbReference type="NCBI Taxonomy" id="1093978"/>
    <lineage>
        <taxon>Eukaryota</taxon>
        <taxon>Metazoa</taxon>
        <taxon>Spiralia</taxon>
        <taxon>Lophotrochozoa</taxon>
        <taxon>Mollusca</taxon>
        <taxon>Gastropoda</taxon>
        <taxon>Heterobranchia</taxon>
        <taxon>Euthyneura</taxon>
        <taxon>Panpulmonata</taxon>
        <taxon>Sacoglossa</taxon>
        <taxon>Placobranchoidea</taxon>
        <taxon>Plakobranchidae</taxon>
        <taxon>Elysia</taxon>
    </lineage>
</organism>
<sequence>MLNGTFCIFQSKHFDRDEKRHISKLQLIGQVEGETDRREVTARFDLDPGGYFLVPYYQAENHSGEFLLRVLTESDDVHTKSGW</sequence>
<dbReference type="Pfam" id="PF01067">
    <property type="entry name" value="Calpain_III"/>
    <property type="match status" value="1"/>
</dbReference>